<keyword evidence="3" id="KW-0067">ATP-binding</keyword>
<evidence type="ECO:0000313" key="7">
    <source>
        <dbReference type="Proteomes" id="UP000179221"/>
    </source>
</evidence>
<feature type="domain" description="Mur ligase central" evidence="5">
    <location>
        <begin position="73"/>
        <end position="260"/>
    </location>
</feature>
<dbReference type="InterPro" id="IPR004101">
    <property type="entry name" value="Mur_ligase_C"/>
</dbReference>
<dbReference type="AlphaFoldDB" id="A0A1F7YJR6"/>
<dbReference type="Pfam" id="PF08245">
    <property type="entry name" value="Mur_ligase_M"/>
    <property type="match status" value="1"/>
</dbReference>
<name>A0A1F7YJR6_9BACT</name>
<dbReference type="Pfam" id="PF02875">
    <property type="entry name" value="Mur_ligase_C"/>
    <property type="match status" value="1"/>
</dbReference>
<dbReference type="GO" id="GO:0005524">
    <property type="term" value="F:ATP binding"/>
    <property type="evidence" value="ECO:0007669"/>
    <property type="project" value="UniProtKB-KW"/>
</dbReference>
<evidence type="ECO:0000256" key="2">
    <source>
        <dbReference type="ARBA" id="ARBA00022741"/>
    </source>
</evidence>
<evidence type="ECO:0000256" key="3">
    <source>
        <dbReference type="ARBA" id="ARBA00022840"/>
    </source>
</evidence>
<evidence type="ECO:0000259" key="5">
    <source>
        <dbReference type="Pfam" id="PF08245"/>
    </source>
</evidence>
<comment type="caution">
    <text evidence="6">The sequence shown here is derived from an EMBL/GenBank/DDBJ whole genome shotgun (WGS) entry which is preliminary data.</text>
</comment>
<sequence>MQQNKVNSLIKWWVTPKLPYQDVYGLPLLKEKGVLSLINYRIIQWFSHPIKRRAARQYLRLLQHFTDIKVIGITGSVGKSTTSQMINSILKQNGSVVCTLPNVDSVYNIPNTILRCQPETKYLILEMSVEYPGEMDYYLWLAKPDIGVITNIYPTHTLFFKNEQGVLHEKSKLVKSLGVKDVAILNWNNNYLRTLIPLIKAKIIWFGGKGVRFESPVITKDYKYSYKLILGKNARYRSKIYLPLVGDQFAENSLAAAAVCNALGVDIKDIKRGLENFKQPEHRMKIIQGSGGALIVDDSYNNNPLAAMAALQSFNHIAGKKKKVVVFGDMLELGNLEEKYHIDLGKYLAKHNLDMLICVGKASKLTANSASVVMGETKVVSLETSSDVIPVLKKYNKKDYAILIKGSRSIGLDKIVPNFT</sequence>
<dbReference type="InterPro" id="IPR036615">
    <property type="entry name" value="Mur_ligase_C_dom_sf"/>
</dbReference>
<dbReference type="InterPro" id="IPR013221">
    <property type="entry name" value="Mur_ligase_cen"/>
</dbReference>
<dbReference type="Gene3D" id="3.40.1190.10">
    <property type="entry name" value="Mur-like, catalytic domain"/>
    <property type="match status" value="1"/>
</dbReference>
<dbReference type="InterPro" id="IPR036565">
    <property type="entry name" value="Mur-like_cat_sf"/>
</dbReference>
<gene>
    <name evidence="6" type="ORF">A2628_01855</name>
</gene>
<dbReference type="SUPFAM" id="SSF53244">
    <property type="entry name" value="MurD-like peptide ligases, peptide-binding domain"/>
    <property type="match status" value="1"/>
</dbReference>
<evidence type="ECO:0008006" key="8">
    <source>
        <dbReference type="Google" id="ProtNLM"/>
    </source>
</evidence>
<dbReference type="PANTHER" id="PTHR43024">
    <property type="entry name" value="UDP-N-ACETYLMURAMOYL-TRIPEPTIDE--D-ALANYL-D-ALANINE LIGASE"/>
    <property type="match status" value="1"/>
</dbReference>
<dbReference type="GO" id="GO:0016881">
    <property type="term" value="F:acid-amino acid ligase activity"/>
    <property type="evidence" value="ECO:0007669"/>
    <property type="project" value="InterPro"/>
</dbReference>
<dbReference type="EMBL" id="MGGL01000004">
    <property type="protein sequence ID" value="OGM27512.1"/>
    <property type="molecule type" value="Genomic_DNA"/>
</dbReference>
<keyword evidence="2" id="KW-0547">Nucleotide-binding</keyword>
<accession>A0A1F7YJR6</accession>
<dbReference type="Gene3D" id="3.90.190.20">
    <property type="entry name" value="Mur ligase, C-terminal domain"/>
    <property type="match status" value="1"/>
</dbReference>
<organism evidence="6 7">
    <name type="scientific">Candidatus Woesebacteria bacterium RIFCSPHIGHO2_01_FULL_40_22</name>
    <dbReference type="NCBI Taxonomy" id="1802499"/>
    <lineage>
        <taxon>Bacteria</taxon>
        <taxon>Candidatus Woeseibacteriota</taxon>
    </lineage>
</organism>
<evidence type="ECO:0000313" key="6">
    <source>
        <dbReference type="EMBL" id="OGM27512.1"/>
    </source>
</evidence>
<evidence type="ECO:0000259" key="4">
    <source>
        <dbReference type="Pfam" id="PF02875"/>
    </source>
</evidence>
<keyword evidence="1" id="KW-0436">Ligase</keyword>
<dbReference type="SUPFAM" id="SSF53623">
    <property type="entry name" value="MurD-like peptide ligases, catalytic domain"/>
    <property type="match status" value="1"/>
</dbReference>
<reference evidence="6 7" key="1">
    <citation type="journal article" date="2016" name="Nat. Commun.">
        <title>Thousands of microbial genomes shed light on interconnected biogeochemical processes in an aquifer system.</title>
        <authorList>
            <person name="Anantharaman K."/>
            <person name="Brown C.T."/>
            <person name="Hug L.A."/>
            <person name="Sharon I."/>
            <person name="Castelle C.J."/>
            <person name="Probst A.J."/>
            <person name="Thomas B.C."/>
            <person name="Singh A."/>
            <person name="Wilkins M.J."/>
            <person name="Karaoz U."/>
            <person name="Brodie E.L."/>
            <person name="Williams K.H."/>
            <person name="Hubbard S.S."/>
            <person name="Banfield J.F."/>
        </authorList>
    </citation>
    <scope>NUCLEOTIDE SEQUENCE [LARGE SCALE GENOMIC DNA]</scope>
</reference>
<dbReference type="PANTHER" id="PTHR43024:SF1">
    <property type="entry name" value="UDP-N-ACETYLMURAMOYL-TRIPEPTIDE--D-ALANYL-D-ALANINE LIGASE"/>
    <property type="match status" value="1"/>
</dbReference>
<dbReference type="InterPro" id="IPR051046">
    <property type="entry name" value="MurCDEF_CellWall_CoF430Synth"/>
</dbReference>
<dbReference type="Proteomes" id="UP000179221">
    <property type="component" value="Unassembled WGS sequence"/>
</dbReference>
<evidence type="ECO:0000256" key="1">
    <source>
        <dbReference type="ARBA" id="ARBA00022598"/>
    </source>
</evidence>
<protein>
    <recommendedName>
        <fullName evidence="8">UDP-N-acetylmuramoyl-tripeptide--D-alanyl-D-alanine ligase</fullName>
    </recommendedName>
</protein>
<proteinExistence type="predicted"/>
<feature type="domain" description="Mur ligase C-terminal" evidence="4">
    <location>
        <begin position="282"/>
        <end position="408"/>
    </location>
</feature>